<accession>A0ABT6BEF1</accession>
<organism evidence="1 2">
    <name type="scientific">Luteibacter sahnii</name>
    <dbReference type="NCBI Taxonomy" id="3021977"/>
    <lineage>
        <taxon>Bacteria</taxon>
        <taxon>Pseudomonadati</taxon>
        <taxon>Pseudomonadota</taxon>
        <taxon>Gammaproteobacteria</taxon>
        <taxon>Lysobacterales</taxon>
        <taxon>Rhodanobacteraceae</taxon>
        <taxon>Luteibacter</taxon>
    </lineage>
</organism>
<reference evidence="1 2" key="1">
    <citation type="journal article" date="2024" name="Curr. Microbiol.">
        <title>Luteibacter sahnii sp. nov., A Novel Yellow-Colored Xanthomonadin Pigment Producing Probiotic Bacterium from Healthy Rice Seed Microbiome.</title>
        <authorList>
            <person name="Jaiswal G."/>
            <person name="Rana R."/>
            <person name="Nayak P.K."/>
            <person name="Chouhan R."/>
            <person name="Gandhi S.G."/>
            <person name="Patel H.K."/>
            <person name="Patil P.B."/>
        </authorList>
    </citation>
    <scope>NUCLEOTIDE SEQUENCE [LARGE SCALE GENOMIC DNA]</scope>
    <source>
        <strain evidence="1 2">PPL201</strain>
    </source>
</reference>
<name>A0ABT6BEF1_9GAMM</name>
<sequence length="97" mass="10368">MEKSKNAWLLAALGVLMAVVAYAHVHGWLIDDTKGVVPGGRLASEWSAIPKRPGDSMVESPRIFDKLSLAGAGASFDSSATDEEIFAFYTAELRTLG</sequence>
<gene>
    <name evidence="1" type="ORF">P3W24_15980</name>
</gene>
<keyword evidence="2" id="KW-1185">Reference proteome</keyword>
<dbReference type="Proteomes" id="UP001528850">
    <property type="component" value="Unassembled WGS sequence"/>
</dbReference>
<dbReference type="EMBL" id="JARJJS010000005">
    <property type="protein sequence ID" value="MDF4026471.1"/>
    <property type="molecule type" value="Genomic_DNA"/>
</dbReference>
<comment type="caution">
    <text evidence="1">The sequence shown here is derived from an EMBL/GenBank/DDBJ whole genome shotgun (WGS) entry which is preliminary data.</text>
</comment>
<evidence type="ECO:0000313" key="2">
    <source>
        <dbReference type="Proteomes" id="UP001528850"/>
    </source>
</evidence>
<evidence type="ECO:0000313" key="1">
    <source>
        <dbReference type="EMBL" id="MDF4026471.1"/>
    </source>
</evidence>
<protein>
    <submittedName>
        <fullName evidence="1">Uncharacterized protein</fullName>
    </submittedName>
</protein>
<proteinExistence type="predicted"/>